<comment type="caution">
    <text evidence="3">The sequence shown here is derived from an EMBL/GenBank/DDBJ whole genome shotgun (WGS) entry which is preliminary data.</text>
</comment>
<dbReference type="InterPro" id="IPR014729">
    <property type="entry name" value="Rossmann-like_a/b/a_fold"/>
</dbReference>
<keyword evidence="1" id="KW-0472">Membrane</keyword>
<dbReference type="InterPro" id="IPR051599">
    <property type="entry name" value="Cell_Envelope_Assoc"/>
</dbReference>
<gene>
    <name evidence="3" type="ORF">AP20H10_05470</name>
</gene>
<name>A0ABP9ZHC1_9LACO</name>
<dbReference type="EMBL" id="BAABVV010000028">
    <property type="protein sequence ID" value="GAA6114184.1"/>
    <property type="molecule type" value="Genomic_DNA"/>
</dbReference>
<feature type="transmembrane region" description="Helical" evidence="1">
    <location>
        <begin position="167"/>
        <end position="187"/>
    </location>
</feature>
<evidence type="ECO:0000313" key="4">
    <source>
        <dbReference type="Proteomes" id="UP001438112"/>
    </source>
</evidence>
<feature type="transmembrane region" description="Helical" evidence="1">
    <location>
        <begin position="322"/>
        <end position="339"/>
    </location>
</feature>
<keyword evidence="4" id="KW-1185">Reference proteome</keyword>
<feature type="transmembrane region" description="Helical" evidence="1">
    <location>
        <begin position="96"/>
        <end position="118"/>
    </location>
</feature>
<feature type="domain" description="DUF218" evidence="2">
    <location>
        <begin position="166"/>
        <end position="314"/>
    </location>
</feature>
<feature type="transmembrane region" description="Helical" evidence="1">
    <location>
        <begin position="26"/>
        <end position="45"/>
    </location>
</feature>
<evidence type="ECO:0000259" key="2">
    <source>
        <dbReference type="Pfam" id="PF02698"/>
    </source>
</evidence>
<reference evidence="3 4" key="1">
    <citation type="submission" date="2024-03" db="EMBL/GenBank/DDBJ databases">
        <title>Inconsistent identification of Apilactobacillus kunkeei-related strains obtained by well-developed overall genome related indices.</title>
        <authorList>
            <person name="Maeno S."/>
            <person name="Endo A."/>
        </authorList>
    </citation>
    <scope>NUCLEOTIDE SEQUENCE [LARGE SCALE GENOMIC DNA]</scope>
    <source>
        <strain evidence="3 4">20H-10</strain>
    </source>
</reference>
<keyword evidence="1" id="KW-0812">Transmembrane</keyword>
<dbReference type="InterPro" id="IPR003848">
    <property type="entry name" value="DUF218"/>
</dbReference>
<dbReference type="Gene3D" id="3.40.50.620">
    <property type="entry name" value="HUPs"/>
    <property type="match status" value="1"/>
</dbReference>
<dbReference type="CDD" id="cd06259">
    <property type="entry name" value="YdcF-like"/>
    <property type="match status" value="1"/>
</dbReference>
<dbReference type="PANTHER" id="PTHR30336">
    <property type="entry name" value="INNER MEMBRANE PROTEIN, PROBABLE PERMEASE"/>
    <property type="match status" value="1"/>
</dbReference>
<organism evidence="3 4">
    <name type="scientific">Apilactobacillus apinorum</name>
    <dbReference type="NCBI Taxonomy" id="1218495"/>
    <lineage>
        <taxon>Bacteria</taxon>
        <taxon>Bacillati</taxon>
        <taxon>Bacillota</taxon>
        <taxon>Bacilli</taxon>
        <taxon>Lactobacillales</taxon>
        <taxon>Lactobacillaceae</taxon>
        <taxon>Apilactobacillus</taxon>
    </lineage>
</organism>
<feature type="transmembrane region" description="Helical" evidence="1">
    <location>
        <begin position="130"/>
        <end position="155"/>
    </location>
</feature>
<evidence type="ECO:0000256" key="1">
    <source>
        <dbReference type="SAM" id="Phobius"/>
    </source>
</evidence>
<protein>
    <submittedName>
        <fullName evidence="3">YdcF family protein</fullName>
    </submittedName>
</protein>
<sequence>MFILPIIFLILVGLFSWSFYKHQASLWNGFLALMALFTLAGNLIFLSIISNIKIIHLIFLIVFIITIVGLILIYAFHAIIFIWNGIIVWIRESHSLANLLTLILGIFMLLYPLINFLLFHKLIPKPYNSILELICNLSIFYLISLFVIFSISVWICNFYRPKSYKDFIIILGAGLLNGNQVSPLLAARIQRAIDVYKQQANAGHRPLIICSGGQGGDETTPEGVAMRDYVIDQGINANDVVAEEKSRNTIENFAFSKRIVDQRQLDPNSGIFVSNNYHIYRASAYAQQSGMKIYGLGAKTSFFFLPNAIIREFIAILMRHKIANLMIILAFILIAVVPHL</sequence>
<keyword evidence="1" id="KW-1133">Transmembrane helix</keyword>
<dbReference type="Proteomes" id="UP001438112">
    <property type="component" value="Unassembled WGS sequence"/>
</dbReference>
<accession>A0ABP9ZHC1</accession>
<feature type="transmembrane region" description="Helical" evidence="1">
    <location>
        <begin position="57"/>
        <end position="90"/>
    </location>
</feature>
<proteinExistence type="predicted"/>
<evidence type="ECO:0000313" key="3">
    <source>
        <dbReference type="EMBL" id="GAA6114184.1"/>
    </source>
</evidence>
<dbReference type="PANTHER" id="PTHR30336:SF18">
    <property type="entry name" value="MEMBRANE PROTEIN"/>
    <property type="match status" value="1"/>
</dbReference>
<dbReference type="Pfam" id="PF02698">
    <property type="entry name" value="DUF218"/>
    <property type="match status" value="1"/>
</dbReference>